<organism evidence="1 2">
    <name type="scientific">Stylosanthes scabra</name>
    <dbReference type="NCBI Taxonomy" id="79078"/>
    <lineage>
        <taxon>Eukaryota</taxon>
        <taxon>Viridiplantae</taxon>
        <taxon>Streptophyta</taxon>
        <taxon>Embryophyta</taxon>
        <taxon>Tracheophyta</taxon>
        <taxon>Spermatophyta</taxon>
        <taxon>Magnoliopsida</taxon>
        <taxon>eudicotyledons</taxon>
        <taxon>Gunneridae</taxon>
        <taxon>Pentapetalae</taxon>
        <taxon>rosids</taxon>
        <taxon>fabids</taxon>
        <taxon>Fabales</taxon>
        <taxon>Fabaceae</taxon>
        <taxon>Papilionoideae</taxon>
        <taxon>50 kb inversion clade</taxon>
        <taxon>dalbergioids sensu lato</taxon>
        <taxon>Dalbergieae</taxon>
        <taxon>Pterocarpus clade</taxon>
        <taxon>Stylosanthes</taxon>
    </lineage>
</organism>
<keyword evidence="2" id="KW-1185">Reference proteome</keyword>
<evidence type="ECO:0000313" key="2">
    <source>
        <dbReference type="Proteomes" id="UP001341840"/>
    </source>
</evidence>
<dbReference type="Proteomes" id="UP001341840">
    <property type="component" value="Unassembled WGS sequence"/>
</dbReference>
<comment type="caution">
    <text evidence="1">The sequence shown here is derived from an EMBL/GenBank/DDBJ whole genome shotgun (WGS) entry which is preliminary data.</text>
</comment>
<protein>
    <submittedName>
        <fullName evidence="1">Uncharacterized protein</fullName>
    </submittedName>
</protein>
<evidence type="ECO:0000313" key="1">
    <source>
        <dbReference type="EMBL" id="MED6151294.1"/>
    </source>
</evidence>
<gene>
    <name evidence="1" type="ORF">PIB30_081127</name>
</gene>
<dbReference type="EMBL" id="JASCZI010091824">
    <property type="protein sequence ID" value="MED6151294.1"/>
    <property type="molecule type" value="Genomic_DNA"/>
</dbReference>
<sequence>MVEPIRVERDTVDRLYRLDRAAHVVADINDKVALLGNHWFKVDEPMISAFVERWLRSRIRFICRLGSARSLCRMWLISLAFR</sequence>
<name>A0ABU6TS91_9FABA</name>
<accession>A0ABU6TS91</accession>
<proteinExistence type="predicted"/>
<reference evidence="1 2" key="1">
    <citation type="journal article" date="2023" name="Plants (Basel)">
        <title>Bridging the Gap: Combining Genomics and Transcriptomics Approaches to Understand Stylosanthes scabra, an Orphan Legume from the Brazilian Caatinga.</title>
        <authorList>
            <person name="Ferreira-Neto J.R.C."/>
            <person name="da Silva M.D."/>
            <person name="Binneck E."/>
            <person name="de Melo N.F."/>
            <person name="da Silva R.H."/>
            <person name="de Melo A.L.T.M."/>
            <person name="Pandolfi V."/>
            <person name="Bustamante F.O."/>
            <person name="Brasileiro-Vidal A.C."/>
            <person name="Benko-Iseppon A.M."/>
        </authorList>
    </citation>
    <scope>NUCLEOTIDE SEQUENCE [LARGE SCALE GENOMIC DNA]</scope>
    <source>
        <tissue evidence="1">Leaves</tissue>
    </source>
</reference>